<evidence type="ECO:0000256" key="7">
    <source>
        <dbReference type="ARBA" id="ARBA00023136"/>
    </source>
</evidence>
<comment type="subcellular location">
    <subcellularLocation>
        <location evidence="10">Cell membrane</location>
        <topology evidence="10">Peripheral membrane protein</topology>
        <orientation evidence="10">Cytoplasmic side</orientation>
    </subcellularLocation>
</comment>
<feature type="binding site" evidence="10">
    <location>
        <position position="134"/>
    </location>
    <ligand>
        <name>UDP-N-acetyl-alpha-D-glucosamine</name>
        <dbReference type="ChEBI" id="CHEBI:57705"/>
    </ligand>
</feature>
<dbReference type="CDD" id="cd03785">
    <property type="entry name" value="GT28_MurG"/>
    <property type="match status" value="1"/>
</dbReference>
<dbReference type="GO" id="GO:0005886">
    <property type="term" value="C:plasma membrane"/>
    <property type="evidence" value="ECO:0007669"/>
    <property type="project" value="UniProtKB-SubCell"/>
</dbReference>
<dbReference type="PATRIC" id="fig|83552.4.peg.831"/>
<dbReference type="Proteomes" id="UP000031307">
    <property type="component" value="Unassembled WGS sequence"/>
</dbReference>
<comment type="caution">
    <text evidence="13">The sequence shown here is derived from an EMBL/GenBank/DDBJ whole genome shotgun (WGS) entry which is preliminary data.</text>
</comment>
<evidence type="ECO:0000256" key="1">
    <source>
        <dbReference type="ARBA" id="ARBA00022475"/>
    </source>
</evidence>
<evidence type="ECO:0000313" key="14">
    <source>
        <dbReference type="Proteomes" id="UP000031307"/>
    </source>
</evidence>
<dbReference type="InterPro" id="IPR004276">
    <property type="entry name" value="GlycoTrans_28_N"/>
</dbReference>
<dbReference type="EC" id="2.4.1.227" evidence="10"/>
<evidence type="ECO:0000256" key="8">
    <source>
        <dbReference type="ARBA" id="ARBA00023306"/>
    </source>
</evidence>
<sequence length="377" mass="41906">MLMTSLQECRVEKRILITTGGTGGHVYPAIALAEKLQEVSPHIHFVGGKLATNPYFLKNAFPFTEVPCGMWSRKGGVLRFLREMGNICRGVKESYQFLKHYKPDLIVGFGSYYTFPVLCAARLAGIPYVLHEANAIPGKVIKLFSPQALFTGVHFSSACRYLQGKVLDIALPVRKGFSKQRFPQEAARASVALHPSKKTCLIFGGSQGADALNQAILKALEIVNKNEIQFWHITGHVDSVESVRLHYAQKQIQAYVTPFEMHMDMAWSAADFALTRAGAGTIAEAMAFEVPLILVPYPQAADQHQDKNADFIVEEVKGGVKIRQADLNFVKLGTLLNALTDDLRLNNLKESIKIHNQNTKFKELHCVIVDHLKGKYV</sequence>
<dbReference type="PANTHER" id="PTHR21015">
    <property type="entry name" value="UDP-N-ACETYLGLUCOSAMINE--N-ACETYLMURAMYL-(PENTAPEPTIDE) PYROPHOSPHORYL-UNDECAPRENOL N-ACETYLGLUCOSAMINE TRANSFERASE 1"/>
    <property type="match status" value="1"/>
</dbReference>
<feature type="binding site" evidence="10">
    <location>
        <position position="174"/>
    </location>
    <ligand>
        <name>UDP-N-acetyl-alpha-D-glucosamine</name>
        <dbReference type="ChEBI" id="CHEBI:57705"/>
    </ligand>
</feature>
<dbReference type="AlphaFoldDB" id="A0A0C1E9V8"/>
<comment type="caution">
    <text evidence="10">Lacks conserved residue(s) required for the propagation of feature annotation.</text>
</comment>
<comment type="similarity">
    <text evidence="10">Belongs to the glycosyltransferase 28 family. MurG subfamily.</text>
</comment>
<accession>A0A0C1E9V8</accession>
<dbReference type="Pfam" id="PF03033">
    <property type="entry name" value="Glyco_transf_28"/>
    <property type="match status" value="1"/>
</dbReference>
<dbReference type="Pfam" id="PF04101">
    <property type="entry name" value="Glyco_tran_28_C"/>
    <property type="match status" value="1"/>
</dbReference>
<dbReference type="GO" id="GO:0051991">
    <property type="term" value="F:UDP-N-acetyl-D-glucosamine:N-acetylmuramoyl-L-alanyl-D-glutamyl-meso-2,6-diaminopimelyl-D-alanyl-D-alanine-diphosphoundecaprenol 4-beta-N-acetylglucosaminlytransferase activity"/>
    <property type="evidence" value="ECO:0007669"/>
    <property type="project" value="RHEA"/>
</dbReference>
<dbReference type="GO" id="GO:0050511">
    <property type="term" value="F:undecaprenyldiphospho-muramoylpentapeptide beta-N-acetylglucosaminyltransferase activity"/>
    <property type="evidence" value="ECO:0007669"/>
    <property type="project" value="UniProtKB-UniRule"/>
</dbReference>
<keyword evidence="1 10" id="KW-1003">Cell membrane</keyword>
<feature type="binding site" evidence="10">
    <location>
        <position position="305"/>
    </location>
    <ligand>
        <name>UDP-N-acetyl-alpha-D-glucosamine</name>
        <dbReference type="ChEBI" id="CHEBI:57705"/>
    </ligand>
</feature>
<feature type="binding site" evidence="10">
    <location>
        <begin position="22"/>
        <end position="24"/>
    </location>
    <ligand>
        <name>UDP-N-acetyl-alpha-D-glucosamine</name>
        <dbReference type="ChEBI" id="CHEBI:57705"/>
    </ligand>
</feature>
<dbReference type="PANTHER" id="PTHR21015:SF22">
    <property type="entry name" value="GLYCOSYLTRANSFERASE"/>
    <property type="match status" value="1"/>
</dbReference>
<comment type="catalytic activity">
    <reaction evidence="10">
        <text>di-trans,octa-cis-undecaprenyl diphospho-N-acetyl-alpha-D-muramoyl-L-alanyl-D-glutamyl-meso-2,6-diaminopimeloyl-D-alanyl-D-alanine + UDP-N-acetyl-alpha-D-glucosamine = di-trans,octa-cis-undecaprenyl diphospho-[N-acetyl-alpha-D-glucosaminyl-(1-&gt;4)]-N-acetyl-alpha-D-muramoyl-L-alanyl-D-glutamyl-meso-2,6-diaminopimeloyl-D-alanyl-D-alanine + UDP + H(+)</text>
        <dbReference type="Rhea" id="RHEA:31227"/>
        <dbReference type="ChEBI" id="CHEBI:15378"/>
        <dbReference type="ChEBI" id="CHEBI:57705"/>
        <dbReference type="ChEBI" id="CHEBI:58223"/>
        <dbReference type="ChEBI" id="CHEBI:61387"/>
        <dbReference type="ChEBI" id="CHEBI:61388"/>
        <dbReference type="EC" id="2.4.1.227"/>
    </reaction>
</comment>
<evidence type="ECO:0000256" key="10">
    <source>
        <dbReference type="HAMAP-Rule" id="MF_00033"/>
    </source>
</evidence>
<dbReference type="GO" id="GO:0071555">
    <property type="term" value="P:cell wall organization"/>
    <property type="evidence" value="ECO:0007669"/>
    <property type="project" value="UniProtKB-KW"/>
</dbReference>
<feature type="binding site" evidence="10">
    <location>
        <position position="206"/>
    </location>
    <ligand>
        <name>UDP-N-acetyl-alpha-D-glucosamine</name>
        <dbReference type="ChEBI" id="CHEBI:57705"/>
    </ligand>
</feature>
<name>A0A0C1E9V8_9BACT</name>
<evidence type="ECO:0000256" key="6">
    <source>
        <dbReference type="ARBA" id="ARBA00022984"/>
    </source>
</evidence>
<keyword evidence="7 10" id="KW-0472">Membrane</keyword>
<dbReference type="HAMAP" id="MF_00033">
    <property type="entry name" value="MurG"/>
    <property type="match status" value="1"/>
</dbReference>
<keyword evidence="2 10" id="KW-0132">Cell division</keyword>
<dbReference type="InterPro" id="IPR006009">
    <property type="entry name" value="GlcNAc_MurG"/>
</dbReference>
<evidence type="ECO:0000256" key="3">
    <source>
        <dbReference type="ARBA" id="ARBA00022676"/>
    </source>
</evidence>
<feature type="domain" description="Glycosyltransferase family 28 N-terminal" evidence="11">
    <location>
        <begin position="15"/>
        <end position="146"/>
    </location>
</feature>
<reference evidence="13 14" key="1">
    <citation type="journal article" date="2014" name="Mol. Biol. Evol.">
        <title>Massive expansion of Ubiquitination-related gene families within the Chlamydiae.</title>
        <authorList>
            <person name="Domman D."/>
            <person name="Collingro A."/>
            <person name="Lagkouvardos I."/>
            <person name="Gehre L."/>
            <person name="Weinmaier T."/>
            <person name="Rattei T."/>
            <person name="Subtil A."/>
            <person name="Horn M."/>
        </authorList>
    </citation>
    <scope>NUCLEOTIDE SEQUENCE [LARGE SCALE GENOMIC DNA]</scope>
    <source>
        <strain evidence="13 14">OEW1</strain>
    </source>
</reference>
<dbReference type="GO" id="GO:0009252">
    <property type="term" value="P:peptidoglycan biosynthetic process"/>
    <property type="evidence" value="ECO:0007669"/>
    <property type="project" value="UniProtKB-UniRule"/>
</dbReference>
<keyword evidence="5 10" id="KW-0133">Cell shape</keyword>
<evidence type="ECO:0000256" key="5">
    <source>
        <dbReference type="ARBA" id="ARBA00022960"/>
    </source>
</evidence>
<evidence type="ECO:0000256" key="4">
    <source>
        <dbReference type="ARBA" id="ARBA00022679"/>
    </source>
</evidence>
<proteinExistence type="inferred from homology"/>
<dbReference type="Gene3D" id="3.40.50.2000">
    <property type="entry name" value="Glycogen Phosphorylase B"/>
    <property type="match status" value="2"/>
</dbReference>
<comment type="function">
    <text evidence="10">Cell wall formation. Catalyzes the transfer of a GlcNAc subunit on undecaprenyl-pyrophosphoryl-MurNAc-pentapeptide (lipid intermediate I) to form undecaprenyl-pyrophosphoryl-MurNAc-(pentapeptide)GlcNAc (lipid intermediate II).</text>
</comment>
<dbReference type="GO" id="GO:0008360">
    <property type="term" value="P:regulation of cell shape"/>
    <property type="evidence" value="ECO:0007669"/>
    <property type="project" value="UniProtKB-KW"/>
</dbReference>
<evidence type="ECO:0000259" key="12">
    <source>
        <dbReference type="Pfam" id="PF04101"/>
    </source>
</evidence>
<evidence type="ECO:0000256" key="9">
    <source>
        <dbReference type="ARBA" id="ARBA00023316"/>
    </source>
</evidence>
<evidence type="ECO:0000256" key="2">
    <source>
        <dbReference type="ARBA" id="ARBA00022618"/>
    </source>
</evidence>
<keyword evidence="9 10" id="KW-0961">Cell wall biogenesis/degradation</keyword>
<evidence type="ECO:0000313" key="13">
    <source>
        <dbReference type="EMBL" id="KIA77942.1"/>
    </source>
</evidence>
<dbReference type="GO" id="GO:0005975">
    <property type="term" value="P:carbohydrate metabolic process"/>
    <property type="evidence" value="ECO:0007669"/>
    <property type="project" value="InterPro"/>
</dbReference>
<dbReference type="InterPro" id="IPR007235">
    <property type="entry name" value="Glyco_trans_28_C"/>
</dbReference>
<dbReference type="UniPathway" id="UPA00219"/>
<keyword evidence="3 10" id="KW-0328">Glycosyltransferase</keyword>
<evidence type="ECO:0000259" key="11">
    <source>
        <dbReference type="Pfam" id="PF03033"/>
    </source>
</evidence>
<feature type="domain" description="Glycosyl transferase family 28 C-terminal" evidence="12">
    <location>
        <begin position="199"/>
        <end position="362"/>
    </location>
</feature>
<keyword evidence="6 10" id="KW-0573">Peptidoglycan synthesis</keyword>
<dbReference type="SUPFAM" id="SSF53756">
    <property type="entry name" value="UDP-Glycosyltransferase/glycogen phosphorylase"/>
    <property type="match status" value="1"/>
</dbReference>
<dbReference type="GO" id="GO:0051301">
    <property type="term" value="P:cell division"/>
    <property type="evidence" value="ECO:0007669"/>
    <property type="project" value="UniProtKB-KW"/>
</dbReference>
<keyword evidence="4 10" id="KW-0808">Transferase</keyword>
<comment type="pathway">
    <text evidence="10">Cell wall biogenesis; peptidoglycan biosynthesis.</text>
</comment>
<protein>
    <recommendedName>
        <fullName evidence="10">UDP-N-acetylglucosamine--N-acetylmuramyl-(pentapeptide) pyrophosphoryl-undecaprenol N-acetylglucosamine transferase</fullName>
        <ecNumber evidence="10">2.4.1.227</ecNumber>
    </recommendedName>
    <alternativeName>
        <fullName evidence="10">Undecaprenyl-PP-MurNAc-pentapeptide-UDPGlcNAc GlcNAc transferase</fullName>
    </alternativeName>
</protein>
<gene>
    <name evidence="10 13" type="primary">murG</name>
    <name evidence="13" type="ORF">DB43_FG00010</name>
</gene>
<dbReference type="EMBL" id="JSAM01000051">
    <property type="protein sequence ID" value="KIA77942.1"/>
    <property type="molecule type" value="Genomic_DNA"/>
</dbReference>
<keyword evidence="8 10" id="KW-0131">Cell cycle</keyword>
<organism evidence="13 14">
    <name type="scientific">Parachlamydia acanthamoebae</name>
    <dbReference type="NCBI Taxonomy" id="83552"/>
    <lineage>
        <taxon>Bacteria</taxon>
        <taxon>Pseudomonadati</taxon>
        <taxon>Chlamydiota</taxon>
        <taxon>Chlamydiia</taxon>
        <taxon>Parachlamydiales</taxon>
        <taxon>Parachlamydiaceae</taxon>
        <taxon>Parachlamydia</taxon>
    </lineage>
</organism>